<feature type="region of interest" description="Disordered" evidence="3">
    <location>
        <begin position="288"/>
        <end position="312"/>
    </location>
</feature>
<dbReference type="PROSITE" id="PS51294">
    <property type="entry name" value="HTH_MYB"/>
    <property type="match status" value="3"/>
</dbReference>
<dbReference type="Pfam" id="PF00249">
    <property type="entry name" value="Myb_DNA-binding"/>
    <property type="match status" value="1"/>
</dbReference>
<comment type="caution">
    <text evidence="6">The sequence shown here is derived from an EMBL/GenBank/DDBJ whole genome shotgun (WGS) entry which is preliminary data.</text>
</comment>
<dbReference type="GO" id="GO:0005634">
    <property type="term" value="C:nucleus"/>
    <property type="evidence" value="ECO:0007669"/>
    <property type="project" value="TreeGrafter"/>
</dbReference>
<dbReference type="EMBL" id="BNCO01000004">
    <property type="protein sequence ID" value="GIL46864.1"/>
    <property type="molecule type" value="Genomic_DNA"/>
</dbReference>
<sequence>MKSAPAKTGVWTEEEDILLVEYQALYGNKWSLISKHIPGRNGQSCAQRWRHKVNPNIIKDKWTLEEDSILTKLVQEIGVGKWATVARHLPGRTDQQCMGRWRRHLDPNIRKDAWTTEEDARLQELYEEHGSAWSMIAKRIANRTPQQCRGRWCILTASKSKATMRTLTIPDSKHATRDCTVQGSATAMAAGIPGHGRAQLHGCPSTVAREADTEVPVMPASTIIPMHGNGDLMQPPTVHHFFRLTRSRVRASVAKADSPKYAGLLQGDRRPAILQDPASAAARAFKEKPEGTPQTCAHQKGDITGTGPTGAHRGRLLLGTQVLSFQRRPRSTQCRPRSRLTAILLPAFGGSSSGRVSKRLPLTGGGGAAGLPLSSRTQSHLANDLQTTREPATWQACDAEQRASQSQGVDGGCRKAECDDPVGVTASLPCQAIRGNGVNNIASTCERPTVSTSSRVGLEPGFTIGCSSQRPAGRTEEAVPGDVLHMPMRKTRSGRCYPLVMTPAGTSTKPNRHDKTIDDMLAVKSNADIRGKVANVVACCRIGLDAASLGPSAADPGQRNCVNAAAARSPDDEARMVLPEYNFFSVQAPDGGAHQITDHSQQAMLNGSGNTSLSLPDGLFGEAGTPPGGDQILDWGEVIGSPPTSSFLAFVEAGILQTPSVAPGPGPGPELLCAPVPPGMPKVTPDSSNEWSDVPALSWTELQACHGGFGIVGHHSAHGTPDNSQPALRAVQANDQAGITPRRDMYVRSAGQLVAAGSTSMAAHYIPGLPLCHGEAAGVNEGQGDTRSMPPSPGGRNPCLGLQIGSLVNGADGRQMGAKTVVSDCPPPSRTAKLNATNGDPPVPDFCSPARKQHVVVGSIPGTKAPRVPGLPDHFMHGSDFFATTSFNTSSNPPRPVALTLDGVAAHAHGSVPPCLGAAMSEASPHLCLGMQSPVSRPSLNEGRLLLPPVLTSALLPTMTLQLHDSCGAGIRSSHQPPPAPEQQLPAFAATGTSADGGYCMPMAVNFGGLVAPTLGSASSGLNVAFPRLMLPKLPAPGTVRSLFPVLSLHNYQAGKENVMR</sequence>
<name>A0A8J4ASV9_9CHLO</name>
<keyword evidence="7" id="KW-1185">Reference proteome</keyword>
<feature type="region of interest" description="Disordered" evidence="3">
    <location>
        <begin position="820"/>
        <end position="840"/>
    </location>
</feature>
<reference evidence="6" key="1">
    <citation type="journal article" date="2021" name="Proc. Natl. Acad. Sci. U.S.A.">
        <title>Three genomes in the algal genus Volvox reveal the fate of a haploid sex-determining region after a transition to homothallism.</title>
        <authorList>
            <person name="Yamamoto K."/>
            <person name="Hamaji T."/>
            <person name="Kawai-Toyooka H."/>
            <person name="Matsuzaki R."/>
            <person name="Takahashi F."/>
            <person name="Nishimura Y."/>
            <person name="Kawachi M."/>
            <person name="Noguchi H."/>
            <person name="Minakuchi Y."/>
            <person name="Umen J.G."/>
            <person name="Toyoda A."/>
            <person name="Nozaki H."/>
        </authorList>
    </citation>
    <scope>NUCLEOTIDE SEQUENCE</scope>
    <source>
        <strain evidence="6">NIES-3780</strain>
    </source>
</reference>
<dbReference type="Pfam" id="PF13921">
    <property type="entry name" value="Myb_DNA-bind_6"/>
    <property type="match status" value="1"/>
</dbReference>
<feature type="domain" description="Myb-like" evidence="4">
    <location>
        <begin position="54"/>
        <end position="105"/>
    </location>
</feature>
<dbReference type="AlphaFoldDB" id="A0A8J4ASV9"/>
<keyword evidence="1" id="KW-0677">Repeat</keyword>
<dbReference type="InterPro" id="IPR050560">
    <property type="entry name" value="MYB_TF"/>
</dbReference>
<feature type="domain" description="HTH myb-type" evidence="5">
    <location>
        <begin position="110"/>
        <end position="160"/>
    </location>
</feature>
<evidence type="ECO:0000313" key="6">
    <source>
        <dbReference type="EMBL" id="GIL46864.1"/>
    </source>
</evidence>
<evidence type="ECO:0000256" key="1">
    <source>
        <dbReference type="ARBA" id="ARBA00022737"/>
    </source>
</evidence>
<feature type="domain" description="Myb-like" evidence="4">
    <location>
        <begin position="3"/>
        <end position="53"/>
    </location>
</feature>
<gene>
    <name evidence="6" type="ORF">Vafri_3480</name>
</gene>
<dbReference type="SUPFAM" id="SSF46689">
    <property type="entry name" value="Homeodomain-like"/>
    <property type="match status" value="2"/>
</dbReference>
<feature type="domain" description="Myb-like" evidence="4">
    <location>
        <begin position="106"/>
        <end position="152"/>
    </location>
</feature>
<dbReference type="FunFam" id="1.10.10.60:FF:000010">
    <property type="entry name" value="Transcriptional activator Myb isoform A"/>
    <property type="match status" value="1"/>
</dbReference>
<evidence type="ECO:0000259" key="5">
    <source>
        <dbReference type="PROSITE" id="PS51294"/>
    </source>
</evidence>
<dbReference type="PANTHER" id="PTHR45614:SF51">
    <property type="entry name" value="MYB-LIKE DNA-BINDING PROTEIN BAS1"/>
    <property type="match status" value="1"/>
</dbReference>
<dbReference type="InterPro" id="IPR009057">
    <property type="entry name" value="Homeodomain-like_sf"/>
</dbReference>
<dbReference type="PANTHER" id="PTHR45614">
    <property type="entry name" value="MYB PROTEIN-RELATED"/>
    <property type="match status" value="1"/>
</dbReference>
<dbReference type="GO" id="GO:0000981">
    <property type="term" value="F:DNA-binding transcription factor activity, RNA polymerase II-specific"/>
    <property type="evidence" value="ECO:0007669"/>
    <property type="project" value="TreeGrafter"/>
</dbReference>
<keyword evidence="2" id="KW-0238">DNA-binding</keyword>
<dbReference type="CDD" id="cd00167">
    <property type="entry name" value="SANT"/>
    <property type="match status" value="3"/>
</dbReference>
<accession>A0A8J4ASV9</accession>
<dbReference type="InterPro" id="IPR017930">
    <property type="entry name" value="Myb_dom"/>
</dbReference>
<dbReference type="Proteomes" id="UP000747399">
    <property type="component" value="Unassembled WGS sequence"/>
</dbReference>
<feature type="domain" description="HTH myb-type" evidence="5">
    <location>
        <begin position="1"/>
        <end position="50"/>
    </location>
</feature>
<dbReference type="SMART" id="SM00717">
    <property type="entry name" value="SANT"/>
    <property type="match status" value="3"/>
</dbReference>
<evidence type="ECO:0000256" key="2">
    <source>
        <dbReference type="ARBA" id="ARBA00023125"/>
    </source>
</evidence>
<evidence type="ECO:0000259" key="4">
    <source>
        <dbReference type="PROSITE" id="PS50090"/>
    </source>
</evidence>
<dbReference type="InterPro" id="IPR001005">
    <property type="entry name" value="SANT/Myb"/>
</dbReference>
<dbReference type="GO" id="GO:0000978">
    <property type="term" value="F:RNA polymerase II cis-regulatory region sequence-specific DNA binding"/>
    <property type="evidence" value="ECO:0007669"/>
    <property type="project" value="TreeGrafter"/>
</dbReference>
<evidence type="ECO:0000256" key="3">
    <source>
        <dbReference type="SAM" id="MobiDB-lite"/>
    </source>
</evidence>
<feature type="domain" description="HTH myb-type" evidence="5">
    <location>
        <begin position="54"/>
        <end position="109"/>
    </location>
</feature>
<proteinExistence type="predicted"/>
<protein>
    <submittedName>
        <fullName evidence="6">Uncharacterized protein</fullName>
    </submittedName>
</protein>
<organism evidence="6 7">
    <name type="scientific">Volvox africanus</name>
    <dbReference type="NCBI Taxonomy" id="51714"/>
    <lineage>
        <taxon>Eukaryota</taxon>
        <taxon>Viridiplantae</taxon>
        <taxon>Chlorophyta</taxon>
        <taxon>core chlorophytes</taxon>
        <taxon>Chlorophyceae</taxon>
        <taxon>CS clade</taxon>
        <taxon>Chlamydomonadales</taxon>
        <taxon>Volvocaceae</taxon>
        <taxon>Volvox</taxon>
    </lineage>
</organism>
<evidence type="ECO:0000313" key="7">
    <source>
        <dbReference type="Proteomes" id="UP000747399"/>
    </source>
</evidence>
<dbReference type="Gene3D" id="1.10.10.60">
    <property type="entry name" value="Homeodomain-like"/>
    <property type="match status" value="3"/>
</dbReference>
<dbReference type="PROSITE" id="PS50090">
    <property type="entry name" value="MYB_LIKE"/>
    <property type="match status" value="3"/>
</dbReference>